<keyword evidence="1" id="KW-1133">Transmembrane helix</keyword>
<evidence type="ECO:0000313" key="2">
    <source>
        <dbReference type="EMBL" id="OMG34975.1"/>
    </source>
</evidence>
<feature type="transmembrane region" description="Helical" evidence="1">
    <location>
        <begin position="33"/>
        <end position="53"/>
    </location>
</feature>
<evidence type="ECO:0000256" key="1">
    <source>
        <dbReference type="SAM" id="Phobius"/>
    </source>
</evidence>
<protein>
    <submittedName>
        <fullName evidence="2">Nodulation protein NfeD</fullName>
    </submittedName>
</protein>
<dbReference type="AlphaFoldDB" id="A0A854D6B7"/>
<dbReference type="GeneID" id="64254852"/>
<proteinExistence type="predicted"/>
<dbReference type="EMBL" id="MSRR01000018">
    <property type="protein sequence ID" value="OMG34975.1"/>
    <property type="molecule type" value="Genomic_DNA"/>
</dbReference>
<comment type="caution">
    <text evidence="2">The sequence shown here is derived from an EMBL/GenBank/DDBJ whole genome shotgun (WGS) entry which is preliminary data.</text>
</comment>
<dbReference type="Proteomes" id="UP000187035">
    <property type="component" value="Unassembled WGS sequence"/>
</dbReference>
<keyword evidence="1" id="KW-0472">Membrane</keyword>
<dbReference type="RefSeq" id="WP_003784997.1">
    <property type="nucleotide sequence ID" value="NZ_CBDEMP010000022.1"/>
</dbReference>
<accession>A0A854D6B7</accession>
<gene>
    <name evidence="2" type="ORF">BKH33_08810</name>
</gene>
<feature type="transmembrane region" description="Helical" evidence="1">
    <location>
        <begin position="65"/>
        <end position="86"/>
    </location>
</feature>
<reference evidence="2 3" key="1">
    <citation type="submission" date="2016-12" db="EMBL/GenBank/DDBJ databases">
        <title>Genomic comparison of strains in the 'Actinomyces naeslundii' group.</title>
        <authorList>
            <person name="Mughal S.R."/>
            <person name="Do T."/>
            <person name="Gilbert S.C."/>
            <person name="Witherden E.A."/>
            <person name="Didelot X."/>
            <person name="Beighton D."/>
        </authorList>
    </citation>
    <scope>NUCLEOTIDE SEQUENCE [LARGE SCALE GENOMIC DNA]</scope>
    <source>
        <strain evidence="2 3">NCTC 10301</strain>
    </source>
</reference>
<organism evidence="2 3">
    <name type="scientific">Actinomyces naeslundii</name>
    <dbReference type="NCBI Taxonomy" id="1655"/>
    <lineage>
        <taxon>Bacteria</taxon>
        <taxon>Bacillati</taxon>
        <taxon>Actinomycetota</taxon>
        <taxon>Actinomycetes</taxon>
        <taxon>Actinomycetales</taxon>
        <taxon>Actinomycetaceae</taxon>
        <taxon>Actinomyces</taxon>
    </lineage>
</organism>
<evidence type="ECO:0000313" key="3">
    <source>
        <dbReference type="Proteomes" id="UP000187035"/>
    </source>
</evidence>
<keyword evidence="1" id="KW-0812">Transmembrane</keyword>
<name>A0A854D6B7_ACTNA</name>
<sequence length="167" mass="17567">MSVFAWCAIIGCVTLLAGVMLDGVLDAFLPDGLVPVLALPVAVFGAIGMVMTAMSGSTATHVPVAMVWGVPTALGIASGAVTRWLWNRLRRTMPLDAAPPTAAELVGEKVTVLWWKDGSGEVRAITRGNQLTLPARSEEPLRSGQSAWVLDAVDSTLTITPWGQVDS</sequence>